<dbReference type="Proteomes" id="UP000266723">
    <property type="component" value="Unassembled WGS sequence"/>
</dbReference>
<sequence>MVRRIKRKGFINTEAAREFFNHLVAERHSLLLLVPLVLAFWAIERWVFAFSNWVPLVVAVWASLQVN</sequence>
<keyword evidence="1" id="KW-0812">Transmembrane</keyword>
<dbReference type="PANTHER" id="PTHR47264">
    <property type="entry name" value="OS01G0128800 PROTEIN"/>
    <property type="match status" value="1"/>
</dbReference>
<evidence type="ECO:0000313" key="3">
    <source>
        <dbReference type="Proteomes" id="UP000266723"/>
    </source>
</evidence>
<protein>
    <submittedName>
        <fullName evidence="2">Uncharacterized protein</fullName>
    </submittedName>
</protein>
<evidence type="ECO:0000256" key="1">
    <source>
        <dbReference type="SAM" id="Phobius"/>
    </source>
</evidence>
<accession>A0ABQ7EWS8</accession>
<name>A0ABQ7EWS8_BRACR</name>
<organism evidence="2 3">
    <name type="scientific">Brassica cretica</name>
    <name type="common">Mustard</name>
    <dbReference type="NCBI Taxonomy" id="69181"/>
    <lineage>
        <taxon>Eukaryota</taxon>
        <taxon>Viridiplantae</taxon>
        <taxon>Streptophyta</taxon>
        <taxon>Embryophyta</taxon>
        <taxon>Tracheophyta</taxon>
        <taxon>Spermatophyta</taxon>
        <taxon>Magnoliopsida</taxon>
        <taxon>eudicotyledons</taxon>
        <taxon>Gunneridae</taxon>
        <taxon>Pentapetalae</taxon>
        <taxon>rosids</taxon>
        <taxon>malvids</taxon>
        <taxon>Brassicales</taxon>
        <taxon>Brassicaceae</taxon>
        <taxon>Brassiceae</taxon>
        <taxon>Brassica</taxon>
    </lineage>
</organism>
<comment type="caution">
    <text evidence="2">The sequence shown here is derived from an EMBL/GenBank/DDBJ whole genome shotgun (WGS) entry which is preliminary data.</text>
</comment>
<evidence type="ECO:0000313" key="2">
    <source>
        <dbReference type="EMBL" id="KAF3607570.1"/>
    </source>
</evidence>
<gene>
    <name evidence="2" type="ORF">DY000_02050068</name>
</gene>
<dbReference type="PANTHER" id="PTHR47264:SF3">
    <property type="entry name" value="SYNAPTOTAGMIN-5 ISOFORM X1"/>
    <property type="match status" value="1"/>
</dbReference>
<dbReference type="EMBL" id="QGKV02000297">
    <property type="protein sequence ID" value="KAF3607570.1"/>
    <property type="molecule type" value="Genomic_DNA"/>
</dbReference>
<proteinExistence type="predicted"/>
<reference evidence="2 3" key="1">
    <citation type="journal article" date="2020" name="BMC Genomics">
        <title>Intraspecific diversification of the crop wild relative Brassica cretica Lam. using demographic model selection.</title>
        <authorList>
            <person name="Kioukis A."/>
            <person name="Michalopoulou V.A."/>
            <person name="Briers L."/>
            <person name="Pirintsos S."/>
            <person name="Studholme D.J."/>
            <person name="Pavlidis P."/>
            <person name="Sarris P.F."/>
        </authorList>
    </citation>
    <scope>NUCLEOTIDE SEQUENCE [LARGE SCALE GENOMIC DNA]</scope>
    <source>
        <strain evidence="3">cv. PFS-1207/04</strain>
    </source>
</reference>
<keyword evidence="3" id="KW-1185">Reference proteome</keyword>
<feature type="transmembrane region" description="Helical" evidence="1">
    <location>
        <begin position="30"/>
        <end position="48"/>
    </location>
</feature>
<keyword evidence="1" id="KW-1133">Transmembrane helix</keyword>
<keyword evidence="1" id="KW-0472">Membrane</keyword>